<reference evidence="3 4" key="1">
    <citation type="submission" date="2017-01" db="EMBL/GenBank/DDBJ databases">
        <authorList>
            <person name="Mah S.A."/>
            <person name="Swanson W.J."/>
            <person name="Moy G.W."/>
            <person name="Vacquier V.D."/>
        </authorList>
    </citation>
    <scope>NUCLEOTIDE SEQUENCE [LARGE SCALE GENOMIC DNA]</scope>
    <source>
        <strain evidence="3 4">DCY110</strain>
    </source>
</reference>
<feature type="coiled-coil region" evidence="1">
    <location>
        <begin position="245"/>
        <end position="279"/>
    </location>
</feature>
<feature type="transmembrane region" description="Helical" evidence="2">
    <location>
        <begin position="51"/>
        <end position="72"/>
    </location>
</feature>
<dbReference type="Proteomes" id="UP000186609">
    <property type="component" value="Chromosome"/>
</dbReference>
<evidence type="ECO:0000256" key="2">
    <source>
        <dbReference type="SAM" id="Phobius"/>
    </source>
</evidence>
<name>A0A1P8K336_9BURK</name>
<evidence type="ECO:0000313" key="4">
    <source>
        <dbReference type="Proteomes" id="UP000186609"/>
    </source>
</evidence>
<keyword evidence="1" id="KW-0175">Coiled coil</keyword>
<dbReference type="EMBL" id="CP019236">
    <property type="protein sequence ID" value="APW40423.1"/>
    <property type="molecule type" value="Genomic_DNA"/>
</dbReference>
<keyword evidence="2" id="KW-0812">Transmembrane</keyword>
<evidence type="ECO:0000313" key="3">
    <source>
        <dbReference type="EMBL" id="APW40423.1"/>
    </source>
</evidence>
<dbReference type="STRING" id="1842727.RD110_02485"/>
<feature type="transmembrane region" description="Helical" evidence="2">
    <location>
        <begin position="104"/>
        <end position="126"/>
    </location>
</feature>
<accession>A0A1P8K336</accession>
<dbReference type="AlphaFoldDB" id="A0A1P8K336"/>
<keyword evidence="2" id="KW-0472">Membrane</keyword>
<feature type="transmembrane region" description="Helical" evidence="2">
    <location>
        <begin position="12"/>
        <end position="39"/>
    </location>
</feature>
<organism evidence="3 4">
    <name type="scientific">Rhodoferax koreensis</name>
    <dbReference type="NCBI Taxonomy" id="1842727"/>
    <lineage>
        <taxon>Bacteria</taxon>
        <taxon>Pseudomonadati</taxon>
        <taxon>Pseudomonadota</taxon>
        <taxon>Betaproteobacteria</taxon>
        <taxon>Burkholderiales</taxon>
        <taxon>Comamonadaceae</taxon>
        <taxon>Rhodoferax</taxon>
    </lineage>
</organism>
<keyword evidence="4" id="KW-1185">Reference proteome</keyword>
<keyword evidence="2" id="KW-1133">Transmembrane helix</keyword>
<dbReference type="KEGG" id="rhy:RD110_02485"/>
<evidence type="ECO:0000256" key="1">
    <source>
        <dbReference type="SAM" id="Coils"/>
    </source>
</evidence>
<feature type="transmembrane region" description="Helical" evidence="2">
    <location>
        <begin position="281"/>
        <end position="302"/>
    </location>
</feature>
<proteinExistence type="predicted"/>
<protein>
    <recommendedName>
        <fullName evidence="5">Transmembrane protein</fullName>
    </recommendedName>
</protein>
<evidence type="ECO:0008006" key="5">
    <source>
        <dbReference type="Google" id="ProtNLM"/>
    </source>
</evidence>
<gene>
    <name evidence="3" type="ORF">RD110_02485</name>
</gene>
<sequence>MKAAEPVGTASAVSWGAILAGAAAAAALSMILLILGLGLGLSSVSPWSQSGIGAAALGFSTIVWVTVTQLLASGMGGYLAGRLRSRWAGVHTDEVYFRDTAHGFLSWAIASLVTAAVIGSAIGSIVGSGVQAGASIAGGAAATVATAGVGAAAAGAKETADANGGPSAYFIDSLFRRDMSTPAAASAPAAGAATEAGYSAPAPSTAEVSRILMRSVATGVLPPEDVRYVGQLVAQRTGLSQADAEKRVADTYARMQAQLKEAQDKAKEAADKARKASTYGALWLFVSLLAGAFFASFMATFGGRQRDL</sequence>